<dbReference type="EMBL" id="FOVM01000007">
    <property type="protein sequence ID" value="SFN89096.1"/>
    <property type="molecule type" value="Genomic_DNA"/>
</dbReference>
<feature type="compositionally biased region" description="Polar residues" evidence="1">
    <location>
        <begin position="53"/>
        <end position="64"/>
    </location>
</feature>
<dbReference type="AlphaFoldDB" id="A0A1I5CQF9"/>
<reference evidence="3" key="1">
    <citation type="submission" date="2016-10" db="EMBL/GenBank/DDBJ databases">
        <authorList>
            <person name="Varghese N."/>
            <person name="Submissions S."/>
        </authorList>
    </citation>
    <scope>NUCLEOTIDE SEQUENCE [LARGE SCALE GENOMIC DNA]</scope>
    <source>
        <strain evidence="3">CGMCC 1.11101</strain>
    </source>
</reference>
<protein>
    <submittedName>
        <fullName evidence="2">Uncharacterized protein</fullName>
    </submittedName>
</protein>
<evidence type="ECO:0000313" key="3">
    <source>
        <dbReference type="Proteomes" id="UP000198867"/>
    </source>
</evidence>
<feature type="region of interest" description="Disordered" evidence="1">
    <location>
        <begin position="1"/>
        <end position="64"/>
    </location>
</feature>
<feature type="compositionally biased region" description="Basic and acidic residues" evidence="1">
    <location>
        <begin position="28"/>
        <end position="37"/>
    </location>
</feature>
<accession>A0A1I5CQF9</accession>
<evidence type="ECO:0000313" key="2">
    <source>
        <dbReference type="EMBL" id="SFN89096.1"/>
    </source>
</evidence>
<keyword evidence="3" id="KW-1185">Reference proteome</keyword>
<name>A0A1I5CQF9_9MICO</name>
<organism evidence="2 3">
    <name type="scientific">Mycetocola miduiensis</name>
    <dbReference type="NCBI Taxonomy" id="995034"/>
    <lineage>
        <taxon>Bacteria</taxon>
        <taxon>Bacillati</taxon>
        <taxon>Actinomycetota</taxon>
        <taxon>Actinomycetes</taxon>
        <taxon>Micrococcales</taxon>
        <taxon>Microbacteriaceae</taxon>
        <taxon>Mycetocola</taxon>
    </lineage>
</organism>
<evidence type="ECO:0000256" key="1">
    <source>
        <dbReference type="SAM" id="MobiDB-lite"/>
    </source>
</evidence>
<proteinExistence type="predicted"/>
<gene>
    <name evidence="2" type="ORF">SAMN05216219_2477</name>
</gene>
<sequence length="64" mass="6806">MMTPDAGSANFGGPKEREGTKGYSADDVPLRDGHVEEPDLPTPQDAIEESEQTDVPSPDTDSMS</sequence>
<dbReference type="Proteomes" id="UP000198867">
    <property type="component" value="Unassembled WGS sequence"/>
</dbReference>